<proteinExistence type="predicted"/>
<sequence>MHRPVARRHVISSLWTMVALNIAFADILGLYTPGTLPEVMSGVIEGVALSDNLMLIAAVFIQIPIAMIVATQLLAARTLRLVSLVAVLVTALFIIGGGSLKPHYIFFALCEIAALAAIAVLVWGEANAEPRRAD</sequence>
<dbReference type="Pfam" id="PF19851">
    <property type="entry name" value="DUF6326"/>
    <property type="match status" value="1"/>
</dbReference>
<accession>A0A2T6BK26</accession>
<organism evidence="2 3">
    <name type="scientific">Litoreibacter ponti</name>
    <dbReference type="NCBI Taxonomy" id="1510457"/>
    <lineage>
        <taxon>Bacteria</taxon>
        <taxon>Pseudomonadati</taxon>
        <taxon>Pseudomonadota</taxon>
        <taxon>Alphaproteobacteria</taxon>
        <taxon>Rhodobacterales</taxon>
        <taxon>Roseobacteraceae</taxon>
        <taxon>Litoreibacter</taxon>
    </lineage>
</organism>
<feature type="transmembrane region" description="Helical" evidence="1">
    <location>
        <begin position="53"/>
        <end position="74"/>
    </location>
</feature>
<keyword evidence="1" id="KW-0472">Membrane</keyword>
<evidence type="ECO:0000256" key="1">
    <source>
        <dbReference type="SAM" id="Phobius"/>
    </source>
</evidence>
<dbReference type="AlphaFoldDB" id="A0A2T6BK26"/>
<dbReference type="InterPro" id="IPR046289">
    <property type="entry name" value="DUF6326"/>
</dbReference>
<reference evidence="2 3" key="1">
    <citation type="submission" date="2018-04" db="EMBL/GenBank/DDBJ databases">
        <title>Genomic Encyclopedia of Archaeal and Bacterial Type Strains, Phase II (KMG-II): from individual species to whole genera.</title>
        <authorList>
            <person name="Goeker M."/>
        </authorList>
    </citation>
    <scope>NUCLEOTIDE SEQUENCE [LARGE SCALE GENOMIC DNA]</scope>
    <source>
        <strain evidence="2 3">DSM 100977</strain>
    </source>
</reference>
<feature type="transmembrane region" description="Helical" evidence="1">
    <location>
        <begin position="12"/>
        <end position="33"/>
    </location>
</feature>
<evidence type="ECO:0000313" key="3">
    <source>
        <dbReference type="Proteomes" id="UP000243978"/>
    </source>
</evidence>
<name>A0A2T6BK26_9RHOB</name>
<comment type="caution">
    <text evidence="2">The sequence shown here is derived from an EMBL/GenBank/DDBJ whole genome shotgun (WGS) entry which is preliminary data.</text>
</comment>
<dbReference type="Proteomes" id="UP000243978">
    <property type="component" value="Unassembled WGS sequence"/>
</dbReference>
<protein>
    <recommendedName>
        <fullName evidence="4">DoxX-like protein</fullName>
    </recommendedName>
</protein>
<dbReference type="OrthoDB" id="1551186at2"/>
<gene>
    <name evidence="2" type="ORF">C8N43_1079</name>
</gene>
<evidence type="ECO:0000313" key="2">
    <source>
        <dbReference type="EMBL" id="PTX56420.1"/>
    </source>
</evidence>
<feature type="transmembrane region" description="Helical" evidence="1">
    <location>
        <begin position="81"/>
        <end position="98"/>
    </location>
</feature>
<keyword evidence="3" id="KW-1185">Reference proteome</keyword>
<evidence type="ECO:0008006" key="4">
    <source>
        <dbReference type="Google" id="ProtNLM"/>
    </source>
</evidence>
<keyword evidence="1" id="KW-1133">Transmembrane helix</keyword>
<dbReference type="RefSeq" id="WP_107844622.1">
    <property type="nucleotide sequence ID" value="NZ_QBKS01000001.1"/>
</dbReference>
<keyword evidence="1" id="KW-0812">Transmembrane</keyword>
<dbReference type="EMBL" id="QBKS01000001">
    <property type="protein sequence ID" value="PTX56420.1"/>
    <property type="molecule type" value="Genomic_DNA"/>
</dbReference>
<feature type="transmembrane region" description="Helical" evidence="1">
    <location>
        <begin position="104"/>
        <end position="124"/>
    </location>
</feature>